<protein>
    <recommendedName>
        <fullName evidence="19">Gypsy retrotransposon integrase-like protein 1</fullName>
        <ecNumber evidence="4">2.7.7.49</ecNumber>
        <ecNumber evidence="3">3.1.26.4</ecNumber>
    </recommendedName>
</protein>
<evidence type="ECO:0000256" key="5">
    <source>
        <dbReference type="ARBA" id="ARBA00022670"/>
    </source>
</evidence>
<dbReference type="PROSITE" id="PS50013">
    <property type="entry name" value="CHROMO_2"/>
    <property type="match status" value="1"/>
</dbReference>
<dbReference type="InterPro" id="IPR043502">
    <property type="entry name" value="DNA/RNA_pol_sf"/>
</dbReference>
<keyword evidence="11" id="KW-0255">Endonuclease</keyword>
<name>A0ABD0MEY9_CIRMR</name>
<dbReference type="Pfam" id="PF00665">
    <property type="entry name" value="rve"/>
    <property type="match status" value="1"/>
</dbReference>
<dbReference type="InterPro" id="IPR041588">
    <property type="entry name" value="Integrase_H2C2"/>
</dbReference>
<keyword evidence="7" id="KW-0548">Nucleotidyltransferase</keyword>
<dbReference type="Gene3D" id="3.30.420.10">
    <property type="entry name" value="Ribonuclease H-like superfamily/Ribonuclease H"/>
    <property type="match status" value="1"/>
</dbReference>
<dbReference type="GO" id="GO:0003964">
    <property type="term" value="F:RNA-directed DNA polymerase activity"/>
    <property type="evidence" value="ECO:0007669"/>
    <property type="project" value="UniProtKB-KW"/>
</dbReference>
<evidence type="ECO:0000256" key="14">
    <source>
        <dbReference type="ARBA" id="ARBA00022908"/>
    </source>
</evidence>
<feature type="domain" description="Chromo" evidence="23">
    <location>
        <begin position="1349"/>
        <end position="1407"/>
    </location>
</feature>
<dbReference type="GO" id="GO:0004190">
    <property type="term" value="F:aspartic-type endopeptidase activity"/>
    <property type="evidence" value="ECO:0007669"/>
    <property type="project" value="UniProtKB-KW"/>
</dbReference>
<evidence type="ECO:0000256" key="12">
    <source>
        <dbReference type="ARBA" id="ARBA00022801"/>
    </source>
</evidence>
<dbReference type="InterPro" id="IPR001878">
    <property type="entry name" value="Znf_CCHC"/>
</dbReference>
<comment type="caution">
    <text evidence="27">The sequence shown here is derived from an EMBL/GenBank/DDBJ whole genome shotgun (WGS) entry which is preliminary data.</text>
</comment>
<keyword evidence="10" id="KW-0064">Aspartyl protease</keyword>
<dbReference type="Gene3D" id="3.30.70.270">
    <property type="match status" value="2"/>
</dbReference>
<feature type="region of interest" description="Disordered" evidence="21">
    <location>
        <begin position="1623"/>
        <end position="1642"/>
    </location>
</feature>
<evidence type="ECO:0000256" key="17">
    <source>
        <dbReference type="ARBA" id="ARBA00023125"/>
    </source>
</evidence>
<keyword evidence="12" id="KW-0378">Hydrolase</keyword>
<feature type="compositionally biased region" description="Pro residues" evidence="21">
    <location>
        <begin position="60"/>
        <end position="79"/>
    </location>
</feature>
<evidence type="ECO:0000256" key="2">
    <source>
        <dbReference type="ARBA" id="ARBA00010879"/>
    </source>
</evidence>
<dbReference type="Pfam" id="PF00385">
    <property type="entry name" value="Chromo"/>
    <property type="match status" value="1"/>
</dbReference>
<organism evidence="27 28">
    <name type="scientific">Cirrhinus mrigala</name>
    <name type="common">Mrigala</name>
    <dbReference type="NCBI Taxonomy" id="683832"/>
    <lineage>
        <taxon>Eukaryota</taxon>
        <taxon>Metazoa</taxon>
        <taxon>Chordata</taxon>
        <taxon>Craniata</taxon>
        <taxon>Vertebrata</taxon>
        <taxon>Euteleostomi</taxon>
        <taxon>Actinopterygii</taxon>
        <taxon>Neopterygii</taxon>
        <taxon>Teleostei</taxon>
        <taxon>Ostariophysi</taxon>
        <taxon>Cypriniformes</taxon>
        <taxon>Cyprinidae</taxon>
        <taxon>Labeoninae</taxon>
        <taxon>Labeonini</taxon>
        <taxon>Cirrhinus</taxon>
    </lineage>
</organism>
<dbReference type="GO" id="GO:0003677">
    <property type="term" value="F:DNA binding"/>
    <property type="evidence" value="ECO:0007669"/>
    <property type="project" value="UniProtKB-KW"/>
</dbReference>
<dbReference type="InterPro" id="IPR021109">
    <property type="entry name" value="Peptidase_aspartic_dom_sf"/>
</dbReference>
<feature type="compositionally biased region" description="Basic residues" evidence="21">
    <location>
        <begin position="1405"/>
        <end position="1421"/>
    </location>
</feature>
<dbReference type="InterPro" id="IPR036397">
    <property type="entry name" value="RNaseH_sf"/>
</dbReference>
<dbReference type="CDD" id="cd01647">
    <property type="entry name" value="RT_LTR"/>
    <property type="match status" value="1"/>
</dbReference>
<dbReference type="GO" id="GO:0004523">
    <property type="term" value="F:RNA-DNA hybrid ribonuclease activity"/>
    <property type="evidence" value="ECO:0007669"/>
    <property type="project" value="UniProtKB-EC"/>
</dbReference>
<dbReference type="SUPFAM" id="SSF57756">
    <property type="entry name" value="Retrovirus zinc finger-like domains"/>
    <property type="match status" value="1"/>
</dbReference>
<dbReference type="InterPro" id="IPR000953">
    <property type="entry name" value="Chromo/chromo_shadow_dom"/>
</dbReference>
<dbReference type="PANTHER" id="PTHR37984:SF5">
    <property type="entry name" value="PROTEIN NYNRIN-LIKE"/>
    <property type="match status" value="1"/>
</dbReference>
<dbReference type="Pfam" id="PF17917">
    <property type="entry name" value="RT_RNaseH"/>
    <property type="match status" value="1"/>
</dbReference>
<dbReference type="Pfam" id="PF24626">
    <property type="entry name" value="SH3_Tf2-1"/>
    <property type="match status" value="1"/>
</dbReference>
<proteinExistence type="inferred from homology"/>
<keyword evidence="16" id="KW-0239">DNA-directed DNA polymerase</keyword>
<evidence type="ECO:0000256" key="8">
    <source>
        <dbReference type="ARBA" id="ARBA00022722"/>
    </source>
</evidence>
<evidence type="ECO:0000256" key="3">
    <source>
        <dbReference type="ARBA" id="ARBA00012180"/>
    </source>
</evidence>
<dbReference type="GO" id="GO:0006508">
    <property type="term" value="P:proteolysis"/>
    <property type="evidence" value="ECO:0007669"/>
    <property type="project" value="UniProtKB-KW"/>
</dbReference>
<keyword evidence="22" id="KW-0472">Membrane</keyword>
<feature type="region of interest" description="Disordered" evidence="21">
    <location>
        <begin position="1320"/>
        <end position="1342"/>
    </location>
</feature>
<evidence type="ECO:0000256" key="22">
    <source>
        <dbReference type="SAM" id="Phobius"/>
    </source>
</evidence>
<dbReference type="Pfam" id="PF17921">
    <property type="entry name" value="Integrase_H2C2"/>
    <property type="match status" value="1"/>
</dbReference>
<evidence type="ECO:0000256" key="9">
    <source>
        <dbReference type="ARBA" id="ARBA00022723"/>
    </source>
</evidence>
<gene>
    <name evidence="27" type="ORF">M9458_055844</name>
</gene>
<dbReference type="Pfam" id="PF19259">
    <property type="entry name" value="Ty3_capsid"/>
    <property type="match status" value="1"/>
</dbReference>
<accession>A0ABD0MEY9</accession>
<dbReference type="GO" id="GO:0008270">
    <property type="term" value="F:zinc ion binding"/>
    <property type="evidence" value="ECO:0007669"/>
    <property type="project" value="UniProtKB-KW"/>
</dbReference>
<dbReference type="InterPro" id="IPR012337">
    <property type="entry name" value="RNaseH-like_sf"/>
</dbReference>
<keyword evidence="18" id="KW-0233">DNA recombination</keyword>
<dbReference type="Gene3D" id="2.40.70.10">
    <property type="entry name" value="Acid Proteases"/>
    <property type="match status" value="1"/>
</dbReference>
<dbReference type="PANTHER" id="PTHR37984">
    <property type="entry name" value="PROTEIN CBG26694"/>
    <property type="match status" value="1"/>
</dbReference>
<keyword evidence="9" id="KW-0479">Metal-binding</keyword>
<dbReference type="CDD" id="cd00303">
    <property type="entry name" value="retropepsin_like"/>
    <property type="match status" value="1"/>
</dbReference>
<evidence type="ECO:0000256" key="6">
    <source>
        <dbReference type="ARBA" id="ARBA00022679"/>
    </source>
</evidence>
<reference evidence="27 28" key="1">
    <citation type="submission" date="2024-05" db="EMBL/GenBank/DDBJ databases">
        <title>Genome sequencing and assembly of Indian major carp, Cirrhinus mrigala (Hamilton, 1822).</title>
        <authorList>
            <person name="Mohindra V."/>
            <person name="Chowdhury L.M."/>
            <person name="Lal K."/>
            <person name="Jena J.K."/>
        </authorList>
    </citation>
    <scope>NUCLEOTIDE SEQUENCE [LARGE SCALE GENOMIC DNA]</scope>
    <source>
        <strain evidence="27">CM1030</strain>
        <tissue evidence="27">Blood</tissue>
    </source>
</reference>
<dbReference type="FunFam" id="3.30.70.270:FF:000020">
    <property type="entry name" value="Transposon Tf2-6 polyprotein-like Protein"/>
    <property type="match status" value="1"/>
</dbReference>
<evidence type="ECO:0000256" key="15">
    <source>
        <dbReference type="ARBA" id="ARBA00022918"/>
    </source>
</evidence>
<keyword evidence="22" id="KW-1133">Transmembrane helix</keyword>
<dbReference type="PROSITE" id="PS50994">
    <property type="entry name" value="INTEGRASE"/>
    <property type="match status" value="1"/>
</dbReference>
<evidence type="ECO:0000256" key="18">
    <source>
        <dbReference type="ARBA" id="ARBA00023172"/>
    </source>
</evidence>
<dbReference type="SUPFAM" id="SSF56672">
    <property type="entry name" value="DNA/RNA polymerases"/>
    <property type="match status" value="1"/>
</dbReference>
<keyword evidence="14" id="KW-0229">DNA integration</keyword>
<evidence type="ECO:0000313" key="27">
    <source>
        <dbReference type="EMBL" id="KAL0148835.1"/>
    </source>
</evidence>
<dbReference type="InterPro" id="IPR043128">
    <property type="entry name" value="Rev_trsase/Diguanyl_cyclase"/>
</dbReference>
<evidence type="ECO:0000259" key="23">
    <source>
        <dbReference type="PROSITE" id="PS50013"/>
    </source>
</evidence>
<sequence length="1642" mass="185982">KTSPHGDPAAVAQLSSELSAQATQLAMHHHQLARLTTLTEELVRTLQGLQITPAAVTPEPSMPPPTPATPAVTSPPAPTSPRLAFPEKFNGDPTKCKGFLLQCTLFVNQQPALYPTDSSRIAFVCALLTGRALDWATAVWRTDTPVHTTFGDFLAHFRQVFEHPAGGRSAGEELLSLSQGRRTAADYALSFRTLAAQTTWVEDTLKLLFRRGLNHELQSELACRDEGRSLNDFIELTIQVDNLIRTRRSPRSMTPSFTETHNSSEPMQIGNTHLTPEERERRMQDHLCLYCGQAGHAKSTCPIRPNRAVSVNTSSTIQLPVVLHVANQTITTTALIDSGAAGNFISAEFARKHNIALTPFSSFLAVEALDGRPLGEGSVQNVTETIRMHIGALHKESIQFYTIQSAHHKLILGLPWLRKHDPHIKWREGRLLQWGDFCLKNCVSTIQPIVRRAPAPPEADVETAKLPAMYHDLRLAFSKTKATQLPPHRSIDCAIELLPGQSPPKGRIFPLSQPESLAMREYIREELAKGFIRPSTSPASAGFFFVKKKDGGLRPCIDYRGLNEVTIKFRYPLPLVPSALEQLRQAKYYTKLDLRNAYNLIRIREGDEWKTAFSTTSGHYEYRVMPFGLSNSPSVFQAFMNDVFRDMLDKWVIVYIDDILIFSNSMSEHIQHVRSVLKRLIQYQLYAKLEKCEFHQTSTTFLGYIISQEGVAMDDRKVEAVLRWPQPQTLKELQRFLGFANFYRRFIRGFSTVAAPLTAMTKRQTARLNWTPEALRAFDELRARFTSAPILRHPDPNQPFIVEVDASNTGVGAVLSQRQGNPAKMHPCAFFSRKLTPAERNYDVGNRELLAMKLALEEWRHWLEGAKHPFTILTDHKNLEYLRTAKRLNPRQARWALFFTRFQFIVTYRPGTKNIKADSLSRQSEMPTRPERQETILPAALLLAPVQWDIITEIEDANQQSSAPPECPAGKLFVPEALRERVLTQVHSVPSSGHPGIDATIHLLRNRFWWPTLATETIQFINRCSVCQTSKPSKHLPAGLLQPLPLPQRPWSHIAIDFITDLPSSQGNTTIFTIVDRFSKACRLIPIPKLPSALEAAELLCNQVFRFYGLPEDIVSDRGPQFTSRLWSAFFKLLNVNVSLTSGYHPQSNGQTERLNQEVIRFLRSYCYSHQSDWSRYLMWAEYAQNSLTKPSTGMTPFQCILGFQPPMFPWTDEPADLPSINDWFQRSEDTWNQAHVHLSHAVRRQTQLANLHRRPGPHYTPGQWVWLSTRDLRLKLPCRKLSPRYVGPFQIIRQITPVSFRLDLPANYRISPTFHMSLLKPAGGPEEASEEEAGPQTSPILIDGEEAYRVHEILDSRRWGGRLQYLVDWEGFGPEERSWVNSDDILDPSLTDEFHRRFPGKPAPRPRGRPRRHAPPRVRSRSQGGGSVTEEASGTLARILIRPHSDSNSHNPSCLGLTRHTHTCTSLRTHSIKHTRTHHLPANVICVLLDCFLVSHLDCYSIVIPLCVPRPLDCILDLYLCRLPRHPAWFSFLSLSTPCGPCLLLFLTLPKQNKRRQTQSIRTVAILSWFVLFFHVIPDRLDDDDITSLCGELAVLSVTPYGKLKMAVLPLRKIHWAANLNKQSSSRGRDNAIGADRKTTK</sequence>
<feature type="compositionally biased region" description="Basic and acidic residues" evidence="21">
    <location>
        <begin position="1628"/>
        <end position="1642"/>
    </location>
</feature>
<keyword evidence="6" id="KW-0808">Transferase</keyword>
<keyword evidence="22" id="KW-0812">Transmembrane</keyword>
<dbReference type="FunFam" id="3.10.20.370:FF:000003">
    <property type="entry name" value="Transposon Tf2-6 polyprotein"/>
    <property type="match status" value="1"/>
</dbReference>
<dbReference type="EC" id="2.7.7.49" evidence="4"/>
<feature type="region of interest" description="Disordered" evidence="21">
    <location>
        <begin position="250"/>
        <end position="270"/>
    </location>
</feature>
<comment type="similarity">
    <text evidence="2">Belongs to the beta type-B retroviral polymerase family. HERV class-II K(HML-2) pol subfamily.</text>
</comment>
<comment type="subcellular location">
    <subcellularLocation>
        <location evidence="1">Nucleus</location>
    </subcellularLocation>
</comment>
<keyword evidence="20" id="KW-0862">Zinc</keyword>
<dbReference type="GO" id="GO:0005634">
    <property type="term" value="C:nucleus"/>
    <property type="evidence" value="ECO:0007669"/>
    <property type="project" value="UniProtKB-SubCell"/>
</dbReference>
<keyword evidence="8" id="KW-0540">Nuclease</keyword>
<evidence type="ECO:0000256" key="11">
    <source>
        <dbReference type="ARBA" id="ARBA00022759"/>
    </source>
</evidence>
<dbReference type="Gene3D" id="3.10.20.370">
    <property type="match status" value="1"/>
</dbReference>
<feature type="region of interest" description="Disordered" evidence="21">
    <location>
        <begin position="1392"/>
        <end position="1432"/>
    </location>
</feature>
<feature type="domain" description="Reverse transcriptase" evidence="25">
    <location>
        <begin position="527"/>
        <end position="706"/>
    </location>
</feature>
<dbReference type="GO" id="GO:0006310">
    <property type="term" value="P:DNA recombination"/>
    <property type="evidence" value="ECO:0007669"/>
    <property type="project" value="UniProtKB-KW"/>
</dbReference>
<dbReference type="PROSITE" id="PS50878">
    <property type="entry name" value="RT_POL"/>
    <property type="match status" value="1"/>
</dbReference>
<dbReference type="InterPro" id="IPR056924">
    <property type="entry name" value="SH3_Tf2-1"/>
</dbReference>
<dbReference type="GO" id="GO:0015074">
    <property type="term" value="P:DNA integration"/>
    <property type="evidence" value="ECO:0007669"/>
    <property type="project" value="UniProtKB-KW"/>
</dbReference>
<evidence type="ECO:0000256" key="1">
    <source>
        <dbReference type="ARBA" id="ARBA00004123"/>
    </source>
</evidence>
<dbReference type="FunFam" id="3.30.420.10:FF:000032">
    <property type="entry name" value="Retrovirus-related Pol polyprotein from transposon 297-like Protein"/>
    <property type="match status" value="1"/>
</dbReference>
<dbReference type="InterPro" id="IPR041373">
    <property type="entry name" value="RT_RNaseH"/>
</dbReference>
<dbReference type="EC" id="3.1.26.4" evidence="3"/>
<feature type="non-terminal residue" evidence="27">
    <location>
        <position position="1"/>
    </location>
</feature>
<evidence type="ECO:0000259" key="25">
    <source>
        <dbReference type="PROSITE" id="PS50878"/>
    </source>
</evidence>
<evidence type="ECO:0000256" key="20">
    <source>
        <dbReference type="PROSITE-ProRule" id="PRU00047"/>
    </source>
</evidence>
<keyword evidence="13" id="KW-0460">Magnesium</keyword>
<feature type="domain" description="Integrase catalytic" evidence="26">
    <location>
        <begin position="1046"/>
        <end position="1205"/>
    </location>
</feature>
<dbReference type="EMBL" id="JAMKFB020000601">
    <property type="protein sequence ID" value="KAL0148835.1"/>
    <property type="molecule type" value="Genomic_DNA"/>
</dbReference>
<dbReference type="SUPFAM" id="SSF54160">
    <property type="entry name" value="Chromo domain-like"/>
    <property type="match status" value="1"/>
</dbReference>
<dbReference type="CDD" id="cd09274">
    <property type="entry name" value="RNase_HI_RT_Ty3"/>
    <property type="match status" value="1"/>
</dbReference>
<evidence type="ECO:0000259" key="26">
    <source>
        <dbReference type="PROSITE" id="PS50994"/>
    </source>
</evidence>
<dbReference type="Gene3D" id="2.40.50.40">
    <property type="match status" value="1"/>
</dbReference>
<evidence type="ECO:0000256" key="13">
    <source>
        <dbReference type="ARBA" id="ARBA00022842"/>
    </source>
</evidence>
<dbReference type="InterPro" id="IPR050951">
    <property type="entry name" value="Retrovirus_Pol_polyprotein"/>
</dbReference>
<evidence type="ECO:0000256" key="21">
    <source>
        <dbReference type="SAM" id="MobiDB-lite"/>
    </source>
</evidence>
<dbReference type="InterPro" id="IPR000477">
    <property type="entry name" value="RT_dom"/>
</dbReference>
<dbReference type="GO" id="GO:0003887">
    <property type="term" value="F:DNA-directed DNA polymerase activity"/>
    <property type="evidence" value="ECO:0007669"/>
    <property type="project" value="UniProtKB-KW"/>
</dbReference>
<evidence type="ECO:0000256" key="7">
    <source>
        <dbReference type="ARBA" id="ARBA00022695"/>
    </source>
</evidence>
<evidence type="ECO:0000313" key="28">
    <source>
        <dbReference type="Proteomes" id="UP001529510"/>
    </source>
</evidence>
<keyword evidence="20" id="KW-0863">Zinc-finger</keyword>
<dbReference type="InterPro" id="IPR001584">
    <property type="entry name" value="Integrase_cat-core"/>
</dbReference>
<feature type="domain" description="CCHC-type" evidence="24">
    <location>
        <begin position="288"/>
        <end position="302"/>
    </location>
</feature>
<dbReference type="SUPFAM" id="SSF53098">
    <property type="entry name" value="Ribonuclease H-like"/>
    <property type="match status" value="1"/>
</dbReference>
<dbReference type="Pfam" id="PF00078">
    <property type="entry name" value="RVT_1"/>
    <property type="match status" value="1"/>
</dbReference>
<keyword evidence="28" id="KW-1185">Reference proteome</keyword>
<feature type="transmembrane region" description="Helical" evidence="22">
    <location>
        <begin position="1529"/>
        <end position="1550"/>
    </location>
</feature>
<dbReference type="InterPro" id="IPR036875">
    <property type="entry name" value="Znf_CCHC_sf"/>
</dbReference>
<dbReference type="InterPro" id="IPR045358">
    <property type="entry name" value="Ty3_capsid"/>
</dbReference>
<evidence type="ECO:0000256" key="19">
    <source>
        <dbReference type="ARBA" id="ARBA00039658"/>
    </source>
</evidence>
<dbReference type="InterPro" id="IPR016197">
    <property type="entry name" value="Chromo-like_dom_sf"/>
</dbReference>
<feature type="compositionally biased region" description="Polar residues" evidence="21">
    <location>
        <begin position="257"/>
        <end position="270"/>
    </location>
</feature>
<dbReference type="Proteomes" id="UP001529510">
    <property type="component" value="Unassembled WGS sequence"/>
</dbReference>
<dbReference type="Gene3D" id="3.10.10.10">
    <property type="entry name" value="HIV Type 1 Reverse Transcriptase, subunit A, domain 1"/>
    <property type="match status" value="1"/>
</dbReference>
<evidence type="ECO:0000256" key="10">
    <source>
        <dbReference type="ARBA" id="ARBA00022750"/>
    </source>
</evidence>
<keyword evidence="15" id="KW-0695">RNA-directed DNA polymerase</keyword>
<feature type="region of interest" description="Disordered" evidence="21">
    <location>
        <begin position="53"/>
        <end position="81"/>
    </location>
</feature>
<evidence type="ECO:0000256" key="4">
    <source>
        <dbReference type="ARBA" id="ARBA00012493"/>
    </source>
</evidence>
<evidence type="ECO:0000259" key="24">
    <source>
        <dbReference type="PROSITE" id="PS50158"/>
    </source>
</evidence>
<feature type="transmembrane region" description="Helical" evidence="22">
    <location>
        <begin position="1562"/>
        <end position="1579"/>
    </location>
</feature>
<keyword evidence="5" id="KW-0645">Protease</keyword>
<dbReference type="Pfam" id="PF08284">
    <property type="entry name" value="RVP_2"/>
    <property type="match status" value="1"/>
</dbReference>
<dbReference type="PROSITE" id="PS50158">
    <property type="entry name" value="ZF_CCHC"/>
    <property type="match status" value="1"/>
</dbReference>
<dbReference type="SMART" id="SM00298">
    <property type="entry name" value="CHROMO"/>
    <property type="match status" value="1"/>
</dbReference>
<dbReference type="FunFam" id="1.10.340.70:FF:000001">
    <property type="entry name" value="Retrovirus-related Pol polyprotein from transposon gypsy-like Protein"/>
    <property type="match status" value="1"/>
</dbReference>
<evidence type="ECO:0000256" key="16">
    <source>
        <dbReference type="ARBA" id="ARBA00022932"/>
    </source>
</evidence>
<dbReference type="InterPro" id="IPR023780">
    <property type="entry name" value="Chromo_domain"/>
</dbReference>
<dbReference type="Gene3D" id="1.10.340.70">
    <property type="match status" value="1"/>
</dbReference>
<keyword evidence="17" id="KW-0238">DNA-binding</keyword>